<dbReference type="Pfam" id="PF00072">
    <property type="entry name" value="Response_reg"/>
    <property type="match status" value="1"/>
</dbReference>
<reference evidence="4 6" key="2">
    <citation type="submission" date="2020-08" db="EMBL/GenBank/DDBJ databases">
        <title>Genomic Encyclopedia of Type Strains, Phase III (KMG-III): the genomes of soil and plant-associated and newly described type strains.</title>
        <authorList>
            <person name="Whitman W."/>
        </authorList>
    </citation>
    <scope>NUCLEOTIDE SEQUENCE [LARGE SCALE GENOMIC DNA]</scope>
    <source>
        <strain evidence="4 6">CECT 8088</strain>
    </source>
</reference>
<evidence type="ECO:0000313" key="5">
    <source>
        <dbReference type="EMBL" id="NVN30711.1"/>
    </source>
</evidence>
<proteinExistence type="predicted"/>
<dbReference type="EMBL" id="JACHXV010000001">
    <property type="protein sequence ID" value="MBB3172483.1"/>
    <property type="molecule type" value="Genomic_DNA"/>
</dbReference>
<dbReference type="PANTHER" id="PTHR44591">
    <property type="entry name" value="STRESS RESPONSE REGULATOR PROTEIN 1"/>
    <property type="match status" value="1"/>
</dbReference>
<evidence type="ECO:0000313" key="4">
    <source>
        <dbReference type="EMBL" id="MBB3172483.1"/>
    </source>
</evidence>
<sequence>MTTILVVDDEYLVADVVAFALEDAGYLVVTAPNGRLGLEAVIRERPDLVITDYMMPVMNGMELASALEERAAAGARRIPVVLMTGAQRALAQQSPELFAAIIDKPFVMSELMRIIGDLVGPP</sequence>
<dbReference type="InterPro" id="IPR011006">
    <property type="entry name" value="CheY-like_superfamily"/>
</dbReference>
<accession>A0A839UVS4</accession>
<comment type="caution">
    <text evidence="4">The sequence shown here is derived from an EMBL/GenBank/DDBJ whole genome shotgun (WGS) entry which is preliminary data.</text>
</comment>
<keyword evidence="1 2" id="KW-0597">Phosphoprotein</keyword>
<dbReference type="RefSeq" id="WP_176624468.1">
    <property type="nucleotide sequence ID" value="NZ_JABXXQ010000203.1"/>
</dbReference>
<dbReference type="Gene3D" id="3.40.50.2300">
    <property type="match status" value="1"/>
</dbReference>
<dbReference type="Proteomes" id="UP000557688">
    <property type="component" value="Unassembled WGS sequence"/>
</dbReference>
<dbReference type="EMBL" id="JABXXQ010000203">
    <property type="protein sequence ID" value="NVN30711.1"/>
    <property type="molecule type" value="Genomic_DNA"/>
</dbReference>
<name>A0A839UVS4_9PROT</name>
<dbReference type="Proteomes" id="UP000565205">
    <property type="component" value="Unassembled WGS sequence"/>
</dbReference>
<keyword evidence="6" id="KW-1185">Reference proteome</keyword>
<organism evidence="4 6">
    <name type="scientific">Endobacter medicaginis</name>
    <dbReference type="NCBI Taxonomy" id="1181271"/>
    <lineage>
        <taxon>Bacteria</taxon>
        <taxon>Pseudomonadati</taxon>
        <taxon>Pseudomonadota</taxon>
        <taxon>Alphaproteobacteria</taxon>
        <taxon>Acetobacterales</taxon>
        <taxon>Acetobacteraceae</taxon>
        <taxon>Endobacter</taxon>
    </lineage>
</organism>
<dbReference type="InterPro" id="IPR001789">
    <property type="entry name" value="Sig_transdc_resp-reg_receiver"/>
</dbReference>
<reference evidence="5 7" key="1">
    <citation type="submission" date="2020-06" db="EMBL/GenBank/DDBJ databases">
        <title>Description of novel acetic acid bacteria.</title>
        <authorList>
            <person name="Sombolestani A."/>
        </authorList>
    </citation>
    <scope>NUCLEOTIDE SEQUENCE [LARGE SCALE GENOMIC DNA]</scope>
    <source>
        <strain evidence="5 7">LMG 26838</strain>
    </source>
</reference>
<dbReference type="PANTHER" id="PTHR44591:SF3">
    <property type="entry name" value="RESPONSE REGULATORY DOMAIN-CONTAINING PROTEIN"/>
    <property type="match status" value="1"/>
</dbReference>
<dbReference type="SUPFAM" id="SSF52172">
    <property type="entry name" value="CheY-like"/>
    <property type="match status" value="1"/>
</dbReference>
<evidence type="ECO:0000313" key="7">
    <source>
        <dbReference type="Proteomes" id="UP000565205"/>
    </source>
</evidence>
<gene>
    <name evidence="4" type="ORF">FHR90_000289</name>
    <name evidence="5" type="ORF">HUK83_10260</name>
</gene>
<evidence type="ECO:0000313" key="6">
    <source>
        <dbReference type="Proteomes" id="UP000557688"/>
    </source>
</evidence>
<feature type="modified residue" description="4-aspartylphosphate" evidence="2">
    <location>
        <position position="52"/>
    </location>
</feature>
<protein>
    <submittedName>
        <fullName evidence="4">CheY-like chemotaxis protein</fullName>
    </submittedName>
    <submittedName>
        <fullName evidence="5">Response regulator</fullName>
    </submittedName>
</protein>
<dbReference type="InterPro" id="IPR050595">
    <property type="entry name" value="Bact_response_regulator"/>
</dbReference>
<dbReference type="SMART" id="SM00448">
    <property type="entry name" value="REC"/>
    <property type="match status" value="1"/>
</dbReference>
<evidence type="ECO:0000256" key="2">
    <source>
        <dbReference type="PROSITE-ProRule" id="PRU00169"/>
    </source>
</evidence>
<dbReference type="GO" id="GO:0000160">
    <property type="term" value="P:phosphorelay signal transduction system"/>
    <property type="evidence" value="ECO:0007669"/>
    <property type="project" value="InterPro"/>
</dbReference>
<evidence type="ECO:0000259" key="3">
    <source>
        <dbReference type="PROSITE" id="PS50110"/>
    </source>
</evidence>
<evidence type="ECO:0000256" key="1">
    <source>
        <dbReference type="ARBA" id="ARBA00022553"/>
    </source>
</evidence>
<feature type="domain" description="Response regulatory" evidence="3">
    <location>
        <begin position="3"/>
        <end position="119"/>
    </location>
</feature>
<dbReference type="PROSITE" id="PS50110">
    <property type="entry name" value="RESPONSE_REGULATORY"/>
    <property type="match status" value="1"/>
</dbReference>
<dbReference type="AlphaFoldDB" id="A0A839UVS4"/>